<evidence type="ECO:0000313" key="2">
    <source>
        <dbReference type="EMBL" id="TNN65919.1"/>
    </source>
</evidence>
<dbReference type="AlphaFoldDB" id="A0A4Z2HJ36"/>
<accession>A0A4Z2HJ36</accession>
<evidence type="ECO:0000256" key="1">
    <source>
        <dbReference type="SAM" id="MobiDB-lite"/>
    </source>
</evidence>
<evidence type="ECO:0000313" key="3">
    <source>
        <dbReference type="Proteomes" id="UP000314294"/>
    </source>
</evidence>
<name>A0A4Z2HJ36_9TELE</name>
<reference evidence="2 3" key="1">
    <citation type="submission" date="2019-03" db="EMBL/GenBank/DDBJ databases">
        <title>First draft genome of Liparis tanakae, snailfish: a comprehensive survey of snailfish specific genes.</title>
        <authorList>
            <person name="Kim W."/>
            <person name="Song I."/>
            <person name="Jeong J.-H."/>
            <person name="Kim D."/>
            <person name="Kim S."/>
            <person name="Ryu S."/>
            <person name="Song J.Y."/>
            <person name="Lee S.K."/>
        </authorList>
    </citation>
    <scope>NUCLEOTIDE SEQUENCE [LARGE SCALE GENOMIC DNA]</scope>
    <source>
        <tissue evidence="2">Muscle</tissue>
    </source>
</reference>
<protein>
    <submittedName>
        <fullName evidence="2">Uncharacterized protein</fullName>
    </submittedName>
</protein>
<keyword evidence="3" id="KW-1185">Reference proteome</keyword>
<feature type="region of interest" description="Disordered" evidence="1">
    <location>
        <begin position="1"/>
        <end position="35"/>
    </location>
</feature>
<dbReference type="Proteomes" id="UP000314294">
    <property type="component" value="Unassembled WGS sequence"/>
</dbReference>
<proteinExistence type="predicted"/>
<dbReference type="EMBL" id="SRLO01000228">
    <property type="protein sequence ID" value="TNN65919.1"/>
    <property type="molecule type" value="Genomic_DNA"/>
</dbReference>
<organism evidence="2 3">
    <name type="scientific">Liparis tanakae</name>
    <name type="common">Tanaka's snailfish</name>
    <dbReference type="NCBI Taxonomy" id="230148"/>
    <lineage>
        <taxon>Eukaryota</taxon>
        <taxon>Metazoa</taxon>
        <taxon>Chordata</taxon>
        <taxon>Craniata</taxon>
        <taxon>Vertebrata</taxon>
        <taxon>Euteleostomi</taxon>
        <taxon>Actinopterygii</taxon>
        <taxon>Neopterygii</taxon>
        <taxon>Teleostei</taxon>
        <taxon>Neoteleostei</taxon>
        <taxon>Acanthomorphata</taxon>
        <taxon>Eupercaria</taxon>
        <taxon>Perciformes</taxon>
        <taxon>Cottioidei</taxon>
        <taxon>Cottales</taxon>
        <taxon>Liparidae</taxon>
        <taxon>Liparis</taxon>
    </lineage>
</organism>
<gene>
    <name evidence="2" type="ORF">EYF80_023919</name>
</gene>
<sequence length="67" mass="7822">MSGLTSQQPIREPVGERERERESERERTGWRGKKEKRAVENKILRGTFCGAEHETAARKGKRRREGK</sequence>
<feature type="compositionally biased region" description="Basic and acidic residues" evidence="1">
    <location>
        <begin position="13"/>
        <end position="29"/>
    </location>
</feature>
<comment type="caution">
    <text evidence="2">The sequence shown here is derived from an EMBL/GenBank/DDBJ whole genome shotgun (WGS) entry which is preliminary data.</text>
</comment>